<comment type="caution">
    <text evidence="2">The sequence shown here is derived from an EMBL/GenBank/DDBJ whole genome shotgun (WGS) entry which is preliminary data.</text>
</comment>
<proteinExistence type="predicted"/>
<dbReference type="RefSeq" id="WP_307259678.1">
    <property type="nucleotide sequence ID" value="NZ_JAUSVL010000001.1"/>
</dbReference>
<dbReference type="InterPro" id="IPR012902">
    <property type="entry name" value="N_methyl_site"/>
</dbReference>
<protein>
    <submittedName>
        <fullName evidence="2">Prepilin-type N-terminal cleavage/methylation domain-containing protein/prepilin-type processing-associated H-X9-DG protein</fullName>
    </submittedName>
</protein>
<dbReference type="Pfam" id="PF07963">
    <property type="entry name" value="N_methyl"/>
    <property type="match status" value="1"/>
</dbReference>
<dbReference type="InterPro" id="IPR011453">
    <property type="entry name" value="DUF1559"/>
</dbReference>
<dbReference type="SUPFAM" id="SSF54523">
    <property type="entry name" value="Pili subunits"/>
    <property type="match status" value="1"/>
</dbReference>
<evidence type="ECO:0000313" key="2">
    <source>
        <dbReference type="EMBL" id="MDQ0288354.1"/>
    </source>
</evidence>
<dbReference type="Gene3D" id="3.30.700.10">
    <property type="entry name" value="Glycoprotein, Type 4 Pilin"/>
    <property type="match status" value="1"/>
</dbReference>
<keyword evidence="3" id="KW-1185">Reference proteome</keyword>
<name>A0AAE4ALK0_9BACT</name>
<dbReference type="PANTHER" id="PTHR30093:SF2">
    <property type="entry name" value="TYPE II SECRETION SYSTEM PROTEIN H"/>
    <property type="match status" value="1"/>
</dbReference>
<reference evidence="2" key="1">
    <citation type="submission" date="2023-07" db="EMBL/GenBank/DDBJ databases">
        <title>Genomic Encyclopedia of Type Strains, Phase IV (KMG-IV): sequencing the most valuable type-strain genomes for metagenomic binning, comparative biology and taxonomic classification.</title>
        <authorList>
            <person name="Goeker M."/>
        </authorList>
    </citation>
    <scope>NUCLEOTIDE SEQUENCE</scope>
    <source>
        <strain evidence="2">DSM 24202</strain>
    </source>
</reference>
<gene>
    <name evidence="2" type="ORF">J3R75_000461</name>
</gene>
<evidence type="ECO:0000313" key="3">
    <source>
        <dbReference type="Proteomes" id="UP001238163"/>
    </source>
</evidence>
<dbReference type="NCBIfam" id="TIGR02532">
    <property type="entry name" value="IV_pilin_GFxxxE"/>
    <property type="match status" value="1"/>
</dbReference>
<dbReference type="PANTHER" id="PTHR30093">
    <property type="entry name" value="GENERAL SECRETION PATHWAY PROTEIN G"/>
    <property type="match status" value="1"/>
</dbReference>
<evidence type="ECO:0000259" key="1">
    <source>
        <dbReference type="Pfam" id="PF07596"/>
    </source>
</evidence>
<dbReference type="EMBL" id="JAUSVL010000001">
    <property type="protein sequence ID" value="MDQ0288354.1"/>
    <property type="molecule type" value="Genomic_DNA"/>
</dbReference>
<dbReference type="Proteomes" id="UP001238163">
    <property type="component" value="Unassembled WGS sequence"/>
</dbReference>
<dbReference type="Pfam" id="PF07596">
    <property type="entry name" value="SBP_bac_10"/>
    <property type="match status" value="1"/>
</dbReference>
<dbReference type="AlphaFoldDB" id="A0AAE4ALK0"/>
<dbReference type="InterPro" id="IPR045584">
    <property type="entry name" value="Pilin-like"/>
</dbReference>
<sequence>MKRAFTLIELLVVIAIIAILAAMLLPALSKAREKARQISCASNQKQIMLAYALYSSDFEGFMFGHLGAANLGCRSPATVLVSNQKYLDANVFHCPSLSGTTRDLWRCLGVYRVDLGGAPLYNAKKSTWGDFYIPKRSGWDESHYALAAIKVPSEIILSADTQKKSTAATYAYCGEWTFEPRCEVEYAAISVHHGGNANVGYFDGHVGSMNEGQLRTYGATKVVVEGAQIR</sequence>
<accession>A0AAE4ALK0</accession>
<organism evidence="2 3">
    <name type="scientific">Oligosphaera ethanolica</name>
    <dbReference type="NCBI Taxonomy" id="760260"/>
    <lineage>
        <taxon>Bacteria</taxon>
        <taxon>Pseudomonadati</taxon>
        <taxon>Lentisphaerota</taxon>
        <taxon>Oligosphaeria</taxon>
        <taxon>Oligosphaerales</taxon>
        <taxon>Oligosphaeraceae</taxon>
        <taxon>Oligosphaera</taxon>
    </lineage>
</organism>
<feature type="domain" description="DUF1559" evidence="1">
    <location>
        <begin position="30"/>
        <end position="61"/>
    </location>
</feature>